<evidence type="ECO:0000313" key="2">
    <source>
        <dbReference type="Proteomes" id="UP001187531"/>
    </source>
</evidence>
<reference evidence="1" key="1">
    <citation type="submission" date="2023-07" db="EMBL/GenBank/DDBJ databases">
        <title>Chromosome-level genome assembly of Artemia franciscana.</title>
        <authorList>
            <person name="Jo E."/>
        </authorList>
    </citation>
    <scope>NUCLEOTIDE SEQUENCE</scope>
    <source>
        <tissue evidence="1">Whole body</tissue>
    </source>
</reference>
<dbReference type="Proteomes" id="UP001187531">
    <property type="component" value="Unassembled WGS sequence"/>
</dbReference>
<sequence>MKLVLENICKLEKPMLASAVEEKVLEDQTLFDTMQLVAGFDTKTFKSSWEKVKGDKEKR</sequence>
<evidence type="ECO:0000313" key="1">
    <source>
        <dbReference type="EMBL" id="KAK2709839.1"/>
    </source>
</evidence>
<proteinExistence type="predicted"/>
<protein>
    <submittedName>
        <fullName evidence="1">Uncharacterized protein</fullName>
    </submittedName>
</protein>
<organism evidence="1 2">
    <name type="scientific">Artemia franciscana</name>
    <name type="common">Brine shrimp</name>
    <name type="synonym">Artemia sanfranciscana</name>
    <dbReference type="NCBI Taxonomy" id="6661"/>
    <lineage>
        <taxon>Eukaryota</taxon>
        <taxon>Metazoa</taxon>
        <taxon>Ecdysozoa</taxon>
        <taxon>Arthropoda</taxon>
        <taxon>Crustacea</taxon>
        <taxon>Branchiopoda</taxon>
        <taxon>Anostraca</taxon>
        <taxon>Artemiidae</taxon>
        <taxon>Artemia</taxon>
    </lineage>
</organism>
<name>A0AA88HMN1_ARTSF</name>
<comment type="caution">
    <text evidence="1">The sequence shown here is derived from an EMBL/GenBank/DDBJ whole genome shotgun (WGS) entry which is preliminary data.</text>
</comment>
<gene>
    <name evidence="1" type="ORF">QYM36_013496</name>
</gene>
<accession>A0AA88HMN1</accession>
<dbReference type="EMBL" id="JAVRJZ010000017">
    <property type="protein sequence ID" value="KAK2709839.1"/>
    <property type="molecule type" value="Genomic_DNA"/>
</dbReference>
<dbReference type="AlphaFoldDB" id="A0AA88HMN1"/>
<keyword evidence="2" id="KW-1185">Reference proteome</keyword>